<protein>
    <recommendedName>
        <fullName evidence="7">GDSL esterase/lipase</fullName>
    </recommendedName>
</protein>
<gene>
    <name evidence="5" type="ORF">PVAP13_3KG518600</name>
</gene>
<dbReference type="EMBL" id="CM029041">
    <property type="protein sequence ID" value="KAG2630063.1"/>
    <property type="molecule type" value="Genomic_DNA"/>
</dbReference>
<evidence type="ECO:0000256" key="2">
    <source>
        <dbReference type="ARBA" id="ARBA00022801"/>
    </source>
</evidence>
<dbReference type="Proteomes" id="UP000823388">
    <property type="component" value="Chromosome 3K"/>
</dbReference>
<dbReference type="InterPro" id="IPR008265">
    <property type="entry name" value="Lipase_GDSL_AS"/>
</dbReference>
<dbReference type="CDD" id="cd01837">
    <property type="entry name" value="SGNH_plant_lipase_like"/>
    <property type="match status" value="1"/>
</dbReference>
<keyword evidence="3" id="KW-0442">Lipid degradation</keyword>
<keyword evidence="4" id="KW-0732">Signal</keyword>
<dbReference type="AlphaFoldDB" id="A0A8T0VB71"/>
<dbReference type="InterPro" id="IPR036514">
    <property type="entry name" value="SGNH_hydro_sf"/>
</dbReference>
<proteinExistence type="inferred from homology"/>
<dbReference type="InterPro" id="IPR001087">
    <property type="entry name" value="GDSL"/>
</dbReference>
<comment type="similarity">
    <text evidence="1">Belongs to the 'GDSL' lipolytic enzyme family.</text>
</comment>
<keyword evidence="2" id="KW-0378">Hydrolase</keyword>
<dbReference type="PROSITE" id="PS01098">
    <property type="entry name" value="LIPASE_GDSL_SER"/>
    <property type="match status" value="1"/>
</dbReference>
<evidence type="ECO:0000313" key="6">
    <source>
        <dbReference type="Proteomes" id="UP000823388"/>
    </source>
</evidence>
<feature type="signal peptide" evidence="4">
    <location>
        <begin position="1"/>
        <end position="33"/>
    </location>
</feature>
<comment type="caution">
    <text evidence="5">The sequence shown here is derived from an EMBL/GenBank/DDBJ whole genome shotgun (WGS) entry which is preliminary data.</text>
</comment>
<keyword evidence="3" id="KW-0443">Lipid metabolism</keyword>
<dbReference type="Gene3D" id="3.40.50.1110">
    <property type="entry name" value="SGNH hydrolase"/>
    <property type="match status" value="1"/>
</dbReference>
<reference evidence="5" key="1">
    <citation type="submission" date="2020-05" db="EMBL/GenBank/DDBJ databases">
        <title>WGS assembly of Panicum virgatum.</title>
        <authorList>
            <person name="Lovell J.T."/>
            <person name="Jenkins J."/>
            <person name="Shu S."/>
            <person name="Juenger T.E."/>
            <person name="Schmutz J."/>
        </authorList>
    </citation>
    <scope>NUCLEOTIDE SEQUENCE</scope>
    <source>
        <strain evidence="5">AP13</strain>
    </source>
</reference>
<evidence type="ECO:0008006" key="7">
    <source>
        <dbReference type="Google" id="ProtNLM"/>
    </source>
</evidence>
<feature type="chain" id="PRO_5035855764" description="GDSL esterase/lipase" evidence="4">
    <location>
        <begin position="34"/>
        <end position="424"/>
    </location>
</feature>
<evidence type="ECO:0000256" key="1">
    <source>
        <dbReference type="ARBA" id="ARBA00008668"/>
    </source>
</evidence>
<dbReference type="InterPro" id="IPR035669">
    <property type="entry name" value="SGNH_plant_lipase-like"/>
</dbReference>
<organism evidence="5 6">
    <name type="scientific">Panicum virgatum</name>
    <name type="common">Blackwell switchgrass</name>
    <dbReference type="NCBI Taxonomy" id="38727"/>
    <lineage>
        <taxon>Eukaryota</taxon>
        <taxon>Viridiplantae</taxon>
        <taxon>Streptophyta</taxon>
        <taxon>Embryophyta</taxon>
        <taxon>Tracheophyta</taxon>
        <taxon>Spermatophyta</taxon>
        <taxon>Magnoliopsida</taxon>
        <taxon>Liliopsida</taxon>
        <taxon>Poales</taxon>
        <taxon>Poaceae</taxon>
        <taxon>PACMAD clade</taxon>
        <taxon>Panicoideae</taxon>
        <taxon>Panicodae</taxon>
        <taxon>Paniceae</taxon>
        <taxon>Panicinae</taxon>
        <taxon>Panicum</taxon>
        <taxon>Panicum sect. Hiantes</taxon>
    </lineage>
</organism>
<dbReference type="PANTHER" id="PTHR45648:SF23">
    <property type="entry name" value="GDSL-LIKE LIPASE_ACYLHYDROLASE FAMILY PROTEIN, EXPRESSED"/>
    <property type="match status" value="1"/>
</dbReference>
<dbReference type="PANTHER" id="PTHR45648">
    <property type="entry name" value="GDSL LIPASE/ACYLHYDROLASE FAMILY PROTEIN (AFU_ORTHOLOGUE AFUA_4G14700)"/>
    <property type="match status" value="1"/>
</dbReference>
<accession>A0A8T0VB71</accession>
<dbReference type="Pfam" id="PF00657">
    <property type="entry name" value="Lipase_GDSL"/>
    <property type="match status" value="1"/>
</dbReference>
<sequence length="424" mass="45090">MTTPAVGTATAIIAAALLVLAAAAAVLCSSATGEDESAAVGRGRPVVPAMYVFGDSLVDAGNNNFLPPPAPKAVPPNGIDLPLTVFPRAGRCTNGYNLADIIAQHLGFKMSPPAYLSLTPLSSIDLLRGRGGANYASGGSGILDITGNGTITLRKQVELFAETKATIIRTGLVDRERLDDLLARSLFLISTGGNDFDAFDGDDGVPMSQAPEFIAGMVADYLKYINVRISLSLQLLILLLILKIASQSQQQVHVQELYKLGARRLSLLNIVPVGCLPSQRAITANGECDAKGNSLSQMFNALLRTEMAKAVVASMPFLKYSIASLYNTYSDMIANPALAGLREVKRGCCGGGKFNGEVVCTMASSLCGNRDEYLFWDMVHGTQEAYRWAVLSFFHGSTRDAEPINLAQLMQEPLSMATAPYSSI</sequence>
<evidence type="ECO:0000256" key="4">
    <source>
        <dbReference type="SAM" id="SignalP"/>
    </source>
</evidence>
<dbReference type="InterPro" id="IPR051058">
    <property type="entry name" value="GDSL_Est/Lipase"/>
</dbReference>
<evidence type="ECO:0000313" key="5">
    <source>
        <dbReference type="EMBL" id="KAG2630063.1"/>
    </source>
</evidence>
<dbReference type="GO" id="GO:0016042">
    <property type="term" value="P:lipid catabolic process"/>
    <property type="evidence" value="ECO:0007669"/>
    <property type="project" value="UniProtKB-KW"/>
</dbReference>
<dbReference type="GO" id="GO:0016298">
    <property type="term" value="F:lipase activity"/>
    <property type="evidence" value="ECO:0007669"/>
    <property type="project" value="InterPro"/>
</dbReference>
<name>A0A8T0VB71_PANVG</name>
<keyword evidence="6" id="KW-1185">Reference proteome</keyword>
<evidence type="ECO:0000256" key="3">
    <source>
        <dbReference type="ARBA" id="ARBA00022963"/>
    </source>
</evidence>